<dbReference type="Gene3D" id="3.30.750.44">
    <property type="match status" value="1"/>
</dbReference>
<dbReference type="GO" id="GO:0030288">
    <property type="term" value="C:outer membrane-bounded periplasmic space"/>
    <property type="evidence" value="ECO:0007669"/>
    <property type="project" value="TreeGrafter"/>
</dbReference>
<evidence type="ECO:0000256" key="1">
    <source>
        <dbReference type="ARBA" id="ARBA00009179"/>
    </source>
</evidence>
<dbReference type="CDD" id="cd07560">
    <property type="entry name" value="Peptidase_S41_CPP"/>
    <property type="match status" value="1"/>
</dbReference>
<dbReference type="SMART" id="SM00228">
    <property type="entry name" value="PDZ"/>
    <property type="match status" value="1"/>
</dbReference>
<evidence type="ECO:0000313" key="8">
    <source>
        <dbReference type="EMBL" id="CRH07356.1"/>
    </source>
</evidence>
<keyword evidence="4 5" id="KW-0720">Serine protease</keyword>
<dbReference type="Gene3D" id="3.90.226.10">
    <property type="entry name" value="2-enoyl-CoA Hydratase, Chain A, domain 1"/>
    <property type="match status" value="1"/>
</dbReference>
<keyword evidence="2 5" id="KW-0645">Protease</keyword>
<dbReference type="Pfam" id="PF22694">
    <property type="entry name" value="CtpB_N-like"/>
    <property type="match status" value="1"/>
</dbReference>
<dbReference type="CDD" id="cd06782">
    <property type="entry name" value="cpPDZ_CPP-like"/>
    <property type="match status" value="1"/>
</dbReference>
<dbReference type="InterPro" id="IPR001478">
    <property type="entry name" value="PDZ"/>
</dbReference>
<evidence type="ECO:0000256" key="2">
    <source>
        <dbReference type="ARBA" id="ARBA00022670"/>
    </source>
</evidence>
<feature type="domain" description="PDZ" evidence="7">
    <location>
        <begin position="89"/>
        <end position="157"/>
    </location>
</feature>
<evidence type="ECO:0000256" key="3">
    <source>
        <dbReference type="ARBA" id="ARBA00022801"/>
    </source>
</evidence>
<dbReference type="GO" id="GO:0006508">
    <property type="term" value="P:proteolysis"/>
    <property type="evidence" value="ECO:0007669"/>
    <property type="project" value="UniProtKB-KW"/>
</dbReference>
<dbReference type="AlphaFoldDB" id="A0A1S7LNL9"/>
<dbReference type="PANTHER" id="PTHR32060">
    <property type="entry name" value="TAIL-SPECIFIC PROTEASE"/>
    <property type="match status" value="1"/>
</dbReference>
<evidence type="ECO:0000256" key="4">
    <source>
        <dbReference type="ARBA" id="ARBA00022825"/>
    </source>
</evidence>
<reference evidence="8" key="1">
    <citation type="submission" date="2015-04" db="EMBL/GenBank/DDBJ databases">
        <authorList>
            <person name="Syromyatnikov M.Y."/>
            <person name="Popov V.N."/>
        </authorList>
    </citation>
    <scope>NUCLEOTIDE SEQUENCE</scope>
    <source>
        <strain evidence="8">MO-1</strain>
    </source>
</reference>
<keyword evidence="3 5" id="KW-0378">Hydrolase</keyword>
<dbReference type="InterPro" id="IPR004447">
    <property type="entry name" value="Peptidase_S41A"/>
</dbReference>
<sequence>MKQSKRQHRGLIWGGLVLLLFVIGMHAAENGLALSRVTYEKIKVFAEVLDLVRTQYVEEVDEEKILYGAIGGMLNTLDPHSSFLTPENFKEMKVDTKGEFGGLGIEITRGDQAIKVVSPIEDTPAFRVGMKSGDLIIKIEDESTQDMNLMDAVKRMRGKPGTDIHLTVLRKGVNEPLKFTITRAVIKIRSVKWRAEEDKLGYVRITSFNEQARPLLERAINDIRRQHKGELRGMVLDLRNDPGGLLDQAVQVSDAFLESGRIVYTKGRIPGKDLSFDAHPGDLLQGAPVVVLINSGSASASEIVAGALQDHKRGIIMGTQSFGKGSVQTIMPLSDGSGVRLTTALYYTPSGRSIQAKGITPDILVEDLSIAEREKQGNRPKEKDLKGHFQSDDEKSKKSDKKEDSSATKGDDKAAKEKRDRDRITGRTKNDYQLKRAMDLLRALQVFQKQAYQLNTPYPVMDHAS</sequence>
<name>A0A1S7LNL9_MAGMO</name>
<organism evidence="8">
    <name type="scientific">Magnetococcus massalia (strain MO-1)</name>
    <dbReference type="NCBI Taxonomy" id="451514"/>
    <lineage>
        <taxon>Bacteria</taxon>
        <taxon>Pseudomonadati</taxon>
        <taxon>Pseudomonadota</taxon>
        <taxon>Magnetococcia</taxon>
        <taxon>Magnetococcales</taxon>
        <taxon>Magnetococcaceae</taxon>
        <taxon>Magnetococcus</taxon>
    </lineage>
</organism>
<dbReference type="Pfam" id="PF03572">
    <property type="entry name" value="Peptidase_S41"/>
    <property type="match status" value="1"/>
</dbReference>
<dbReference type="SUPFAM" id="SSF50156">
    <property type="entry name" value="PDZ domain-like"/>
    <property type="match status" value="1"/>
</dbReference>
<proteinExistence type="inferred from homology"/>
<gene>
    <name evidence="8" type="primary">ctpA</name>
    <name evidence="8" type="ORF">MAGMO_3216</name>
</gene>
<dbReference type="InterPro" id="IPR036034">
    <property type="entry name" value="PDZ_sf"/>
</dbReference>
<dbReference type="EMBL" id="LO017727">
    <property type="protein sequence ID" value="CRH07356.1"/>
    <property type="molecule type" value="Genomic_DNA"/>
</dbReference>
<dbReference type="FunFam" id="2.30.42.10:FF:000063">
    <property type="entry name" value="Peptidase, S41 family"/>
    <property type="match status" value="1"/>
</dbReference>
<dbReference type="PANTHER" id="PTHR32060:SF30">
    <property type="entry name" value="CARBOXY-TERMINAL PROCESSING PROTEASE CTPA"/>
    <property type="match status" value="1"/>
</dbReference>
<protein>
    <submittedName>
        <fullName evidence="8">Carboxy-terminal-processing protease (C-terminal-processing protease)</fullName>
        <ecNumber evidence="8">3.4.21.102</ecNumber>
    </submittedName>
</protein>
<dbReference type="NCBIfam" id="TIGR00225">
    <property type="entry name" value="prc"/>
    <property type="match status" value="1"/>
</dbReference>
<evidence type="ECO:0000256" key="5">
    <source>
        <dbReference type="RuleBase" id="RU004404"/>
    </source>
</evidence>
<dbReference type="InterPro" id="IPR029045">
    <property type="entry name" value="ClpP/crotonase-like_dom_sf"/>
</dbReference>
<dbReference type="Gene3D" id="2.30.42.10">
    <property type="match status" value="1"/>
</dbReference>
<dbReference type="SMART" id="SM00245">
    <property type="entry name" value="TSPc"/>
    <property type="match status" value="1"/>
</dbReference>
<dbReference type="InterPro" id="IPR005151">
    <property type="entry name" value="Tail-specific_protease"/>
</dbReference>
<evidence type="ECO:0000259" key="7">
    <source>
        <dbReference type="PROSITE" id="PS50106"/>
    </source>
</evidence>
<dbReference type="PROSITE" id="PS50106">
    <property type="entry name" value="PDZ"/>
    <property type="match status" value="1"/>
</dbReference>
<accession>A0A1S7LNL9</accession>
<dbReference type="GO" id="GO:0004252">
    <property type="term" value="F:serine-type endopeptidase activity"/>
    <property type="evidence" value="ECO:0007669"/>
    <property type="project" value="UniProtKB-EC"/>
</dbReference>
<dbReference type="InterPro" id="IPR055210">
    <property type="entry name" value="CtpA/B_N"/>
</dbReference>
<comment type="similarity">
    <text evidence="1 5">Belongs to the peptidase S41A family.</text>
</comment>
<dbReference type="Pfam" id="PF13180">
    <property type="entry name" value="PDZ_2"/>
    <property type="match status" value="1"/>
</dbReference>
<dbReference type="GO" id="GO:0007165">
    <property type="term" value="P:signal transduction"/>
    <property type="evidence" value="ECO:0007669"/>
    <property type="project" value="TreeGrafter"/>
</dbReference>
<dbReference type="SUPFAM" id="SSF52096">
    <property type="entry name" value="ClpP/crotonase"/>
    <property type="match status" value="1"/>
</dbReference>
<dbReference type="FunFam" id="3.90.226.10:FF:000029">
    <property type="entry name" value="Peptidase, S41 family"/>
    <property type="match status" value="1"/>
</dbReference>
<feature type="region of interest" description="Disordered" evidence="6">
    <location>
        <begin position="372"/>
        <end position="432"/>
    </location>
</feature>
<dbReference type="EC" id="3.4.21.102" evidence="8"/>
<evidence type="ECO:0000256" key="6">
    <source>
        <dbReference type="SAM" id="MobiDB-lite"/>
    </source>
</evidence>